<gene>
    <name evidence="3" type="primary">cheB</name>
    <name evidence="8" type="ORF">SAMN02746065_10830</name>
</gene>
<dbReference type="GO" id="GO:0006935">
    <property type="term" value="P:chemotaxis"/>
    <property type="evidence" value="ECO:0007669"/>
    <property type="project" value="UniProtKB-UniRule"/>
</dbReference>
<evidence type="ECO:0000256" key="4">
    <source>
        <dbReference type="PROSITE-ProRule" id="PRU00050"/>
    </source>
</evidence>
<dbReference type="GO" id="GO:0050568">
    <property type="term" value="F:protein-glutamine glutaminase activity"/>
    <property type="evidence" value="ECO:0007669"/>
    <property type="project" value="UniProtKB-UniRule"/>
</dbReference>
<dbReference type="Proteomes" id="UP000192418">
    <property type="component" value="Unassembled WGS sequence"/>
</dbReference>
<dbReference type="InterPro" id="IPR001789">
    <property type="entry name" value="Sig_transdc_resp-reg_receiver"/>
</dbReference>
<reference evidence="8 9" key="1">
    <citation type="submission" date="2017-04" db="EMBL/GenBank/DDBJ databases">
        <authorList>
            <person name="Afonso C.L."/>
            <person name="Miller P.J."/>
            <person name="Scott M.A."/>
            <person name="Spackman E."/>
            <person name="Goraichik I."/>
            <person name="Dimitrov K.M."/>
            <person name="Suarez D.L."/>
            <person name="Swayne D.E."/>
        </authorList>
    </citation>
    <scope>NUCLEOTIDE SEQUENCE [LARGE SCALE GENOMIC DNA]</scope>
    <source>
        <strain evidence="8 9">DSM 3385</strain>
    </source>
</reference>
<keyword evidence="3" id="KW-0963">Cytoplasm</keyword>
<dbReference type="HAMAP" id="MF_00099">
    <property type="entry name" value="CheB_chemtxs"/>
    <property type="match status" value="1"/>
</dbReference>
<comment type="similarity">
    <text evidence="3">Belongs to the CheB family.</text>
</comment>
<dbReference type="GO" id="GO:0000156">
    <property type="term" value="F:phosphorelay response regulator activity"/>
    <property type="evidence" value="ECO:0007669"/>
    <property type="project" value="InterPro"/>
</dbReference>
<protein>
    <recommendedName>
        <fullName evidence="3">Protein-glutamate methylesterase/protein-glutamine glutaminase</fullName>
        <ecNumber evidence="3">3.1.1.61</ecNumber>
        <ecNumber evidence="3">3.5.1.44</ecNumber>
    </recommendedName>
</protein>
<dbReference type="Gene3D" id="3.40.50.2300">
    <property type="match status" value="1"/>
</dbReference>
<dbReference type="CDD" id="cd17541">
    <property type="entry name" value="REC_CheB-like"/>
    <property type="match status" value="1"/>
</dbReference>
<evidence type="ECO:0000259" key="6">
    <source>
        <dbReference type="PROSITE" id="PS50110"/>
    </source>
</evidence>
<dbReference type="CDD" id="cd16432">
    <property type="entry name" value="CheB_Rec"/>
    <property type="match status" value="1"/>
</dbReference>
<comment type="catalytic activity">
    <reaction evidence="3">
        <text>L-glutaminyl-[protein] + H2O = L-glutamyl-[protein] + NH4(+)</text>
        <dbReference type="Rhea" id="RHEA:16441"/>
        <dbReference type="Rhea" id="RHEA-COMP:10207"/>
        <dbReference type="Rhea" id="RHEA-COMP:10208"/>
        <dbReference type="ChEBI" id="CHEBI:15377"/>
        <dbReference type="ChEBI" id="CHEBI:28938"/>
        <dbReference type="ChEBI" id="CHEBI:29973"/>
        <dbReference type="ChEBI" id="CHEBI:30011"/>
        <dbReference type="EC" id="3.5.1.44"/>
    </reaction>
</comment>
<feature type="active site" evidence="3 4">
    <location>
        <position position="296"/>
    </location>
</feature>
<sequence length="358" mass="38609">MQQVVKVLIIDDSALMRRELTRIINAHDDLVVVGAAMDAEDGLSMISRLDPDVVTIDVNLPGMDGIACLQHIMITAPRPCVMISGYTRKDSLEAFEALELGAVDFLEKPSGEISRNIMEAKDKITRTVCRAASANVLALSRTTPVRTIPGVCATPILQKSVRPLERIVVIGVSTGGPRTLMAVIPHLSRDLAAPVLVIQHMPARFTGGFAKRMNSYSKLPVKEARHGDELQNGVVYVCPGERNLLLRSHRGGVMLEIVLPEKEDMFVPSVEKTLNTAIDIFKHRTVGVILTGMGDDGVHAMARLHAMGGLTVAESKESAVIYGMPRAVIDRGVATTVVPAREVANVIEGALSHDAHTA</sequence>
<dbReference type="InterPro" id="IPR000673">
    <property type="entry name" value="Sig_transdc_resp-reg_Me-estase"/>
</dbReference>
<keyword evidence="3 4" id="KW-0145">Chemotaxis</keyword>
<dbReference type="PROSITE" id="PS50110">
    <property type="entry name" value="RESPONSE_REGULATORY"/>
    <property type="match status" value="1"/>
</dbReference>
<dbReference type="EMBL" id="FWXY01000008">
    <property type="protein sequence ID" value="SMC71285.1"/>
    <property type="molecule type" value="Genomic_DNA"/>
</dbReference>
<evidence type="ECO:0000259" key="7">
    <source>
        <dbReference type="PROSITE" id="PS50122"/>
    </source>
</evidence>
<evidence type="ECO:0000256" key="2">
    <source>
        <dbReference type="ARBA" id="ARBA00048267"/>
    </source>
</evidence>
<feature type="active site" evidence="3 4">
    <location>
        <position position="200"/>
    </location>
</feature>
<dbReference type="OrthoDB" id="9780312at2"/>
<dbReference type="SMART" id="SM00448">
    <property type="entry name" value="REC"/>
    <property type="match status" value="1"/>
</dbReference>
<dbReference type="Pfam" id="PF00072">
    <property type="entry name" value="Response_reg"/>
    <property type="match status" value="1"/>
</dbReference>
<dbReference type="InterPro" id="IPR035909">
    <property type="entry name" value="CheB_C"/>
</dbReference>
<organism evidence="8 9">
    <name type="scientific">Desulfocicer vacuolatum DSM 3385</name>
    <dbReference type="NCBI Taxonomy" id="1121400"/>
    <lineage>
        <taxon>Bacteria</taxon>
        <taxon>Pseudomonadati</taxon>
        <taxon>Thermodesulfobacteriota</taxon>
        <taxon>Desulfobacteria</taxon>
        <taxon>Desulfobacterales</taxon>
        <taxon>Desulfobacteraceae</taxon>
        <taxon>Desulfocicer</taxon>
    </lineage>
</organism>
<dbReference type="AlphaFoldDB" id="A0A1W2BE77"/>
<comment type="function">
    <text evidence="3">Involved in chemotaxis. Part of a chemotaxis signal transduction system that modulates chemotaxis in response to various stimuli. Catalyzes the demethylation of specific methylglutamate residues introduced into the chemoreceptors (methyl-accepting chemotaxis proteins or MCP) by CheR. Also mediates the irreversible deamidation of specific glutamine residues to glutamic acid.</text>
</comment>
<dbReference type="PIRSF" id="PIRSF000876">
    <property type="entry name" value="RR_chemtxs_CheB"/>
    <property type="match status" value="1"/>
</dbReference>
<dbReference type="PANTHER" id="PTHR42872">
    <property type="entry name" value="PROTEIN-GLUTAMATE METHYLESTERASE/PROTEIN-GLUTAMINE GLUTAMINASE"/>
    <property type="match status" value="1"/>
</dbReference>
<keyword evidence="3 5" id="KW-0597">Phosphoprotein</keyword>
<dbReference type="RefSeq" id="WP_084068442.1">
    <property type="nucleotide sequence ID" value="NZ_FWXY01000008.1"/>
</dbReference>
<keyword evidence="1 3" id="KW-0378">Hydrolase</keyword>
<feature type="modified residue" description="4-aspartylphosphate" evidence="3 5">
    <location>
        <position position="57"/>
    </location>
</feature>
<dbReference type="InterPro" id="IPR008248">
    <property type="entry name" value="CheB-like"/>
</dbReference>
<feature type="domain" description="CheB-type methylesterase" evidence="7">
    <location>
        <begin position="163"/>
        <end position="354"/>
    </location>
</feature>
<dbReference type="Gene3D" id="3.40.50.180">
    <property type="entry name" value="Methylesterase CheB, C-terminal domain"/>
    <property type="match status" value="1"/>
</dbReference>
<comment type="domain">
    <text evidence="3">Contains a C-terminal catalytic domain, and an N-terminal region which modulates catalytic activity.</text>
</comment>
<evidence type="ECO:0000256" key="1">
    <source>
        <dbReference type="ARBA" id="ARBA00022801"/>
    </source>
</evidence>
<dbReference type="PANTHER" id="PTHR42872:SF3">
    <property type="entry name" value="PROTEIN-GLUTAMATE METHYLESTERASE_PROTEIN-GLUTAMINE GLUTAMINASE 1"/>
    <property type="match status" value="1"/>
</dbReference>
<comment type="subcellular location">
    <subcellularLocation>
        <location evidence="3">Cytoplasm</location>
    </subcellularLocation>
</comment>
<comment type="catalytic activity">
    <reaction evidence="2 3">
        <text>[protein]-L-glutamate 5-O-methyl ester + H2O = L-glutamyl-[protein] + methanol + H(+)</text>
        <dbReference type="Rhea" id="RHEA:23236"/>
        <dbReference type="Rhea" id="RHEA-COMP:10208"/>
        <dbReference type="Rhea" id="RHEA-COMP:10311"/>
        <dbReference type="ChEBI" id="CHEBI:15377"/>
        <dbReference type="ChEBI" id="CHEBI:15378"/>
        <dbReference type="ChEBI" id="CHEBI:17790"/>
        <dbReference type="ChEBI" id="CHEBI:29973"/>
        <dbReference type="ChEBI" id="CHEBI:82795"/>
        <dbReference type="EC" id="3.1.1.61"/>
    </reaction>
</comment>
<dbReference type="GO" id="GO:0005737">
    <property type="term" value="C:cytoplasm"/>
    <property type="evidence" value="ECO:0007669"/>
    <property type="project" value="UniProtKB-SubCell"/>
</dbReference>
<comment type="PTM">
    <text evidence="3">Phosphorylated by CheA. Phosphorylation of the N-terminal regulatory domain activates the methylesterase activity.</text>
</comment>
<dbReference type="EC" id="3.5.1.44" evidence="3"/>
<dbReference type="STRING" id="1121400.SAMN02746065_10830"/>
<evidence type="ECO:0000313" key="9">
    <source>
        <dbReference type="Proteomes" id="UP000192418"/>
    </source>
</evidence>
<dbReference type="SUPFAM" id="SSF52738">
    <property type="entry name" value="Methylesterase CheB, C-terminal domain"/>
    <property type="match status" value="1"/>
</dbReference>
<name>A0A1W2BE77_9BACT</name>
<dbReference type="EC" id="3.1.1.61" evidence="3"/>
<dbReference type="Pfam" id="PF01339">
    <property type="entry name" value="CheB_methylest"/>
    <property type="match status" value="1"/>
</dbReference>
<dbReference type="PROSITE" id="PS50122">
    <property type="entry name" value="CHEB"/>
    <property type="match status" value="1"/>
</dbReference>
<dbReference type="InterPro" id="IPR011006">
    <property type="entry name" value="CheY-like_superfamily"/>
</dbReference>
<feature type="domain" description="Response regulatory" evidence="6">
    <location>
        <begin position="6"/>
        <end position="123"/>
    </location>
</feature>
<dbReference type="NCBIfam" id="NF001965">
    <property type="entry name" value="PRK00742.1"/>
    <property type="match status" value="1"/>
</dbReference>
<evidence type="ECO:0000256" key="3">
    <source>
        <dbReference type="HAMAP-Rule" id="MF_00099"/>
    </source>
</evidence>
<dbReference type="SUPFAM" id="SSF52172">
    <property type="entry name" value="CheY-like"/>
    <property type="match status" value="1"/>
</dbReference>
<accession>A0A1W2BE77</accession>
<keyword evidence="9" id="KW-1185">Reference proteome</keyword>
<dbReference type="GO" id="GO:0008984">
    <property type="term" value="F:protein-glutamate methylesterase activity"/>
    <property type="evidence" value="ECO:0007669"/>
    <property type="project" value="UniProtKB-UniRule"/>
</dbReference>
<feature type="active site" evidence="3 4">
    <location>
        <position position="173"/>
    </location>
</feature>
<evidence type="ECO:0000313" key="8">
    <source>
        <dbReference type="EMBL" id="SMC71285.1"/>
    </source>
</evidence>
<evidence type="ECO:0000256" key="5">
    <source>
        <dbReference type="PROSITE-ProRule" id="PRU00169"/>
    </source>
</evidence>
<proteinExistence type="inferred from homology"/>